<evidence type="ECO:0000313" key="1">
    <source>
        <dbReference type="EMBL" id="JAH47789.1"/>
    </source>
</evidence>
<sequence length="54" mass="6220">MAAVHLSRGYTLEVVEVRFPLFTVNSFSLNNCNNTCFINMIDCYYSQLKQSCSF</sequence>
<reference evidence="1" key="1">
    <citation type="submission" date="2014-11" db="EMBL/GenBank/DDBJ databases">
        <authorList>
            <person name="Amaro Gonzalez C."/>
        </authorList>
    </citation>
    <scope>NUCLEOTIDE SEQUENCE</scope>
</reference>
<organism evidence="1">
    <name type="scientific">Anguilla anguilla</name>
    <name type="common">European freshwater eel</name>
    <name type="synonym">Muraena anguilla</name>
    <dbReference type="NCBI Taxonomy" id="7936"/>
    <lineage>
        <taxon>Eukaryota</taxon>
        <taxon>Metazoa</taxon>
        <taxon>Chordata</taxon>
        <taxon>Craniata</taxon>
        <taxon>Vertebrata</taxon>
        <taxon>Euteleostomi</taxon>
        <taxon>Actinopterygii</taxon>
        <taxon>Neopterygii</taxon>
        <taxon>Teleostei</taxon>
        <taxon>Anguilliformes</taxon>
        <taxon>Anguillidae</taxon>
        <taxon>Anguilla</taxon>
    </lineage>
</organism>
<dbReference type="AlphaFoldDB" id="A0A0E9T2K7"/>
<protein>
    <submittedName>
        <fullName evidence="1">Uncharacterized protein</fullName>
    </submittedName>
</protein>
<proteinExistence type="predicted"/>
<reference evidence="1" key="2">
    <citation type="journal article" date="2015" name="Fish Shellfish Immunol.">
        <title>Early steps in the European eel (Anguilla anguilla)-Vibrio vulnificus interaction in the gills: Role of the RtxA13 toxin.</title>
        <authorList>
            <person name="Callol A."/>
            <person name="Pajuelo D."/>
            <person name="Ebbesson L."/>
            <person name="Teles M."/>
            <person name="MacKenzie S."/>
            <person name="Amaro C."/>
        </authorList>
    </citation>
    <scope>NUCLEOTIDE SEQUENCE</scope>
</reference>
<name>A0A0E9T2K7_ANGAN</name>
<accession>A0A0E9T2K7</accession>
<dbReference type="EMBL" id="GBXM01060788">
    <property type="protein sequence ID" value="JAH47789.1"/>
    <property type="molecule type" value="Transcribed_RNA"/>
</dbReference>